<dbReference type="Pfam" id="PF02894">
    <property type="entry name" value="GFO_IDH_MocA_C"/>
    <property type="match status" value="1"/>
</dbReference>
<dbReference type="PANTHER" id="PTHR43377:SF2">
    <property type="entry name" value="BINDING ROSSMANN FOLD OXIDOREDUCTASE, PUTATIVE (AFU_ORTHOLOGUE AFUA_4G00560)-RELATED"/>
    <property type="match status" value="1"/>
</dbReference>
<evidence type="ECO:0000259" key="2">
    <source>
        <dbReference type="Pfam" id="PF02894"/>
    </source>
</evidence>
<reference evidence="3 4" key="1">
    <citation type="submission" date="2009-06" db="EMBL/GenBank/DDBJ databases">
        <title>Complete sequence of Thermotogales bacterium TBF 19.5.1.</title>
        <authorList>
            <consortium name="US DOE Joint Genome Institute"/>
            <person name="Lucas S."/>
            <person name="Copeland A."/>
            <person name="Lapidus A."/>
            <person name="Glavina del Rio T."/>
            <person name="Tice H."/>
            <person name="Bruce D."/>
            <person name="Goodwin L."/>
            <person name="Pitluck S."/>
            <person name="Chertkov O."/>
            <person name="Brettin T."/>
            <person name="Detter J.C."/>
            <person name="Han C."/>
            <person name="Schmutz J."/>
            <person name="Larimer F."/>
            <person name="Land M."/>
            <person name="Hauser L."/>
            <person name="Kyrpides N."/>
            <person name="Ovchinnikova G."/>
            <person name="Noll K."/>
        </authorList>
    </citation>
    <scope>NUCLEOTIDE SEQUENCE [LARGE SCALE GENOMIC DNA]</scope>
    <source>
        <strain evidence="4">ATCC BAA-1733 / DSM 21960 / TBF 19.5.1</strain>
    </source>
</reference>
<dbReference type="HOGENOM" id="CLU_023194_4_2_0"/>
<dbReference type="GO" id="GO:0000166">
    <property type="term" value="F:nucleotide binding"/>
    <property type="evidence" value="ECO:0007669"/>
    <property type="project" value="InterPro"/>
</dbReference>
<name>C5CFB7_KOSOT</name>
<dbReference type="Gene3D" id="3.40.50.720">
    <property type="entry name" value="NAD(P)-binding Rossmann-like Domain"/>
    <property type="match status" value="1"/>
</dbReference>
<dbReference type="STRING" id="521045.Kole_0676"/>
<gene>
    <name evidence="3" type="ordered locus">Kole_0676</name>
</gene>
<dbReference type="PANTHER" id="PTHR43377">
    <property type="entry name" value="BILIVERDIN REDUCTASE A"/>
    <property type="match status" value="1"/>
</dbReference>
<dbReference type="InterPro" id="IPR000683">
    <property type="entry name" value="Gfo/Idh/MocA-like_OxRdtase_N"/>
</dbReference>
<dbReference type="RefSeq" id="WP_015868058.1">
    <property type="nucleotide sequence ID" value="NC_012785.1"/>
</dbReference>
<keyword evidence="4" id="KW-1185">Reference proteome</keyword>
<dbReference type="InterPro" id="IPR004104">
    <property type="entry name" value="Gfo/Idh/MocA-like_OxRdtase_C"/>
</dbReference>
<dbReference type="OrthoDB" id="9781966at2"/>
<dbReference type="KEGG" id="kol:Kole_0676"/>
<dbReference type="Gene3D" id="3.30.360.10">
    <property type="entry name" value="Dihydrodipicolinate Reductase, domain 2"/>
    <property type="match status" value="1"/>
</dbReference>
<evidence type="ECO:0000259" key="1">
    <source>
        <dbReference type="Pfam" id="PF01408"/>
    </source>
</evidence>
<reference evidence="3 4" key="2">
    <citation type="journal article" date="2011" name="J. Bacteriol.">
        <title>Genome Sequence of Kosmotoga olearia Strain TBF 19.5.1, a Thermophilic Bacterium with a Wide Growth Temperature Range, Isolated from the Troll B Oil Platform in the North Sea.</title>
        <authorList>
            <person name="Swithers K.S."/>
            <person name="Dipippo J.L."/>
            <person name="Bruce D.C."/>
            <person name="Detter C."/>
            <person name="Tapia R."/>
            <person name="Han S."/>
            <person name="Goodwin L.A."/>
            <person name="Han J."/>
            <person name="Woyke T."/>
            <person name="Pitluck S."/>
            <person name="Pennacchio L."/>
            <person name="Nolan M."/>
            <person name="Mikhailova N."/>
            <person name="Land M.L."/>
            <person name="Nesbo C.L."/>
            <person name="Gogarten J.P."/>
            <person name="Noll K.M."/>
        </authorList>
    </citation>
    <scope>NUCLEOTIDE SEQUENCE [LARGE SCALE GENOMIC DNA]</scope>
    <source>
        <strain evidence="4">ATCC BAA-1733 / DSM 21960 / TBF 19.5.1</strain>
    </source>
</reference>
<dbReference type="EMBL" id="CP001634">
    <property type="protein sequence ID" value="ACR79392.1"/>
    <property type="molecule type" value="Genomic_DNA"/>
</dbReference>
<dbReference type="Pfam" id="PF01408">
    <property type="entry name" value="GFO_IDH_MocA"/>
    <property type="match status" value="1"/>
</dbReference>
<dbReference type="InterPro" id="IPR051450">
    <property type="entry name" value="Gfo/Idh/MocA_Oxidoreductases"/>
</dbReference>
<dbReference type="SUPFAM" id="SSF51735">
    <property type="entry name" value="NAD(P)-binding Rossmann-fold domains"/>
    <property type="match status" value="1"/>
</dbReference>
<dbReference type="AlphaFoldDB" id="C5CFB7"/>
<protein>
    <submittedName>
        <fullName evidence="3">Oxidoreductase domain protein</fullName>
    </submittedName>
</protein>
<accession>C5CFB7</accession>
<feature type="domain" description="Gfo/Idh/MocA-like oxidoreductase C-terminal" evidence="2">
    <location>
        <begin position="140"/>
        <end position="408"/>
    </location>
</feature>
<evidence type="ECO:0000313" key="3">
    <source>
        <dbReference type="EMBL" id="ACR79392.1"/>
    </source>
</evidence>
<dbReference type="Proteomes" id="UP000002382">
    <property type="component" value="Chromosome"/>
</dbReference>
<proteinExistence type="predicted"/>
<evidence type="ECO:0000313" key="4">
    <source>
        <dbReference type="Proteomes" id="UP000002382"/>
    </source>
</evidence>
<dbReference type="InterPro" id="IPR036291">
    <property type="entry name" value="NAD(P)-bd_dom_sf"/>
</dbReference>
<dbReference type="SUPFAM" id="SSF55347">
    <property type="entry name" value="Glyceraldehyde-3-phosphate dehydrogenase-like, C-terminal domain"/>
    <property type="match status" value="1"/>
</dbReference>
<dbReference type="eggNOG" id="COG0673">
    <property type="taxonomic scope" value="Bacteria"/>
</dbReference>
<organism evidence="3 4">
    <name type="scientific">Kosmotoga olearia (strain ATCC BAA-1733 / DSM 21960 / TBF 19.5.1)</name>
    <dbReference type="NCBI Taxonomy" id="521045"/>
    <lineage>
        <taxon>Bacteria</taxon>
        <taxon>Thermotogati</taxon>
        <taxon>Thermotogota</taxon>
        <taxon>Thermotogae</taxon>
        <taxon>Kosmotogales</taxon>
        <taxon>Kosmotogaceae</taxon>
        <taxon>Kosmotoga</taxon>
    </lineage>
</organism>
<sequence length="419" mass="47250">MRRATAVIVGAGNRGKDAYGFYAAHNPDKLKIVAVAEPNEEKRLSIAKIHGIPEELCFASWEELASKDKIADAAIISTPDHLHVRPAIAFMEKGYDLLLEKPMATNLEDAIKIAVLAQKLNRKVIVAHVLRYTSFFSKLKELIQSEIIGKVMSIEHKENIGYYHMAHSYVRGNWRREDETAPIILTKSCHDMDILYWLVGKKSRAIASFGHLSHFRKENKPAGATERCTDGCLVERECPYSAIKIYLGKNTGWPVSVITQDLSYEGRLKALQEGPYGRCVYSCDNDVLDHQVVSIEFEDEITANFTLTAFTEEITRKINIFGTKGEIIGHFEKNEIEVAVFGKEKFKIKVFPPEEGGHNGGDFQMMDAFVRMLTEPDYKGTLTSPMDSLESHFMAFAAERSRLSGTVVNMEEFRKEFLG</sequence>
<feature type="domain" description="Gfo/Idh/MocA-like oxidoreductase N-terminal" evidence="1">
    <location>
        <begin position="6"/>
        <end position="128"/>
    </location>
</feature>